<comment type="caution">
    <text evidence="10">The sequence shown here is derived from an EMBL/GenBank/DDBJ whole genome shotgun (WGS) entry which is preliminary data.</text>
</comment>
<dbReference type="PANTHER" id="PTHR32071">
    <property type="entry name" value="TRANSCRIPTIONAL REGULATORY PROTEIN"/>
    <property type="match status" value="1"/>
</dbReference>
<dbReference type="FunFam" id="3.40.50.300:FF:000006">
    <property type="entry name" value="DNA-binding transcriptional regulator NtrC"/>
    <property type="match status" value="1"/>
</dbReference>
<keyword evidence="5" id="KW-0804">Transcription</keyword>
<dbReference type="SUPFAM" id="SSF46689">
    <property type="entry name" value="Homeodomain-like"/>
    <property type="match status" value="1"/>
</dbReference>
<feature type="domain" description="Response regulatory" evidence="8">
    <location>
        <begin position="2"/>
        <end position="118"/>
    </location>
</feature>
<evidence type="ECO:0000313" key="11">
    <source>
        <dbReference type="Proteomes" id="UP000649604"/>
    </source>
</evidence>
<dbReference type="PROSITE" id="PS00688">
    <property type="entry name" value="SIGMA54_INTERACT_3"/>
    <property type="match status" value="1"/>
</dbReference>
<dbReference type="GO" id="GO:0005524">
    <property type="term" value="F:ATP binding"/>
    <property type="evidence" value="ECO:0007669"/>
    <property type="project" value="UniProtKB-KW"/>
</dbReference>
<dbReference type="Gene3D" id="1.10.10.60">
    <property type="entry name" value="Homeodomain-like"/>
    <property type="match status" value="1"/>
</dbReference>
<dbReference type="InterPro" id="IPR035965">
    <property type="entry name" value="PAS-like_dom_sf"/>
</dbReference>
<dbReference type="Pfam" id="PF13426">
    <property type="entry name" value="PAS_9"/>
    <property type="match status" value="1"/>
</dbReference>
<dbReference type="Proteomes" id="UP000649604">
    <property type="component" value="Unassembled WGS sequence"/>
</dbReference>
<evidence type="ECO:0000259" key="8">
    <source>
        <dbReference type="PROSITE" id="PS50110"/>
    </source>
</evidence>
<evidence type="ECO:0000256" key="6">
    <source>
        <dbReference type="PROSITE-ProRule" id="PRU00169"/>
    </source>
</evidence>
<keyword evidence="3" id="KW-0805">Transcription regulation</keyword>
<evidence type="ECO:0000256" key="1">
    <source>
        <dbReference type="ARBA" id="ARBA00022741"/>
    </source>
</evidence>
<dbReference type="PROSITE" id="PS50110">
    <property type="entry name" value="RESPONSE_REGULATORY"/>
    <property type="match status" value="1"/>
</dbReference>
<dbReference type="SUPFAM" id="SSF52172">
    <property type="entry name" value="CheY-like"/>
    <property type="match status" value="1"/>
</dbReference>
<dbReference type="NCBIfam" id="TIGR00229">
    <property type="entry name" value="sensory_box"/>
    <property type="match status" value="1"/>
</dbReference>
<evidence type="ECO:0000256" key="5">
    <source>
        <dbReference type="ARBA" id="ARBA00023163"/>
    </source>
</evidence>
<dbReference type="AlphaFoldDB" id="A0A9D5JW83"/>
<evidence type="ECO:0000259" key="7">
    <source>
        <dbReference type="PROSITE" id="PS50045"/>
    </source>
</evidence>
<dbReference type="PROSITE" id="PS00676">
    <property type="entry name" value="SIGMA54_INTERACT_2"/>
    <property type="match status" value="1"/>
</dbReference>
<dbReference type="InterPro" id="IPR001789">
    <property type="entry name" value="Sig_transdc_resp-reg_receiver"/>
</dbReference>
<dbReference type="CDD" id="cd00130">
    <property type="entry name" value="PAS"/>
    <property type="match status" value="1"/>
</dbReference>
<dbReference type="InterPro" id="IPR009057">
    <property type="entry name" value="Homeodomain-like_sf"/>
</dbReference>
<dbReference type="InterPro" id="IPR025944">
    <property type="entry name" value="Sigma_54_int_dom_CS"/>
</dbReference>
<dbReference type="InterPro" id="IPR025943">
    <property type="entry name" value="Sigma_54_int_dom_ATP-bd_2"/>
</dbReference>
<dbReference type="Gene3D" id="3.40.50.300">
    <property type="entry name" value="P-loop containing nucleotide triphosphate hydrolases"/>
    <property type="match status" value="1"/>
</dbReference>
<dbReference type="InterPro" id="IPR002078">
    <property type="entry name" value="Sigma_54_int"/>
</dbReference>
<reference evidence="10" key="1">
    <citation type="submission" date="2019-11" db="EMBL/GenBank/DDBJ databases">
        <title>Microbial mats filling the niche in hypersaline microbial mats.</title>
        <authorList>
            <person name="Wong H.L."/>
            <person name="Macleod F.I."/>
            <person name="White R.A. III"/>
            <person name="Burns B.P."/>
        </authorList>
    </citation>
    <scope>NUCLEOTIDE SEQUENCE</scope>
    <source>
        <strain evidence="10">Rbin_158</strain>
    </source>
</reference>
<dbReference type="InterPro" id="IPR002197">
    <property type="entry name" value="HTH_Fis"/>
</dbReference>
<dbReference type="SUPFAM" id="SSF55785">
    <property type="entry name" value="PYP-like sensor domain (PAS domain)"/>
    <property type="match status" value="1"/>
</dbReference>
<keyword evidence="2" id="KW-0067">ATP-binding</keyword>
<protein>
    <submittedName>
        <fullName evidence="10">PAS domain S-box protein</fullName>
    </submittedName>
</protein>
<gene>
    <name evidence="10" type="ORF">GF339_12625</name>
</gene>
<evidence type="ECO:0000256" key="3">
    <source>
        <dbReference type="ARBA" id="ARBA00023015"/>
    </source>
</evidence>
<dbReference type="PROSITE" id="PS50045">
    <property type="entry name" value="SIGMA54_INTERACT_4"/>
    <property type="match status" value="1"/>
</dbReference>
<dbReference type="Pfam" id="PF00158">
    <property type="entry name" value="Sigma54_activat"/>
    <property type="match status" value="1"/>
</dbReference>
<organism evidence="10 11">
    <name type="scientific">candidate division KSB3 bacterium</name>
    <dbReference type="NCBI Taxonomy" id="2044937"/>
    <lineage>
        <taxon>Bacteria</taxon>
        <taxon>candidate division KSB3</taxon>
    </lineage>
</organism>
<dbReference type="SMART" id="SM00091">
    <property type="entry name" value="PAS"/>
    <property type="match status" value="1"/>
</dbReference>
<name>A0A9D5JW83_9BACT</name>
<dbReference type="SMART" id="SM00448">
    <property type="entry name" value="REC"/>
    <property type="match status" value="1"/>
</dbReference>
<dbReference type="Gene3D" id="1.10.8.60">
    <property type="match status" value="1"/>
</dbReference>
<evidence type="ECO:0000259" key="9">
    <source>
        <dbReference type="PROSITE" id="PS50112"/>
    </source>
</evidence>
<dbReference type="CDD" id="cd00009">
    <property type="entry name" value="AAA"/>
    <property type="match status" value="1"/>
</dbReference>
<dbReference type="Pfam" id="PF25601">
    <property type="entry name" value="AAA_lid_14"/>
    <property type="match status" value="1"/>
</dbReference>
<dbReference type="Gene3D" id="3.30.450.20">
    <property type="entry name" value="PAS domain"/>
    <property type="match status" value="1"/>
</dbReference>
<dbReference type="InterPro" id="IPR058031">
    <property type="entry name" value="AAA_lid_NorR"/>
</dbReference>
<dbReference type="SMART" id="SM00382">
    <property type="entry name" value="AAA"/>
    <property type="match status" value="1"/>
</dbReference>
<dbReference type="GO" id="GO:0043565">
    <property type="term" value="F:sequence-specific DNA binding"/>
    <property type="evidence" value="ECO:0007669"/>
    <property type="project" value="InterPro"/>
</dbReference>
<dbReference type="PROSITE" id="PS50112">
    <property type="entry name" value="PAS"/>
    <property type="match status" value="1"/>
</dbReference>
<dbReference type="InterPro" id="IPR003593">
    <property type="entry name" value="AAA+_ATPase"/>
</dbReference>
<feature type="domain" description="Sigma-54 factor interaction" evidence="7">
    <location>
        <begin position="324"/>
        <end position="553"/>
    </location>
</feature>
<keyword evidence="1" id="KW-0547">Nucleotide-binding</keyword>
<evidence type="ECO:0000313" key="10">
    <source>
        <dbReference type="EMBL" id="MBD3325427.1"/>
    </source>
</evidence>
<accession>A0A9D5JW83</accession>
<comment type="caution">
    <text evidence="6">Lacks conserved residue(s) required for the propagation of feature annotation.</text>
</comment>
<dbReference type="SUPFAM" id="SSF52540">
    <property type="entry name" value="P-loop containing nucleoside triphosphate hydrolases"/>
    <property type="match status" value="1"/>
</dbReference>
<dbReference type="CDD" id="cd00156">
    <property type="entry name" value="REC"/>
    <property type="match status" value="1"/>
</dbReference>
<evidence type="ECO:0000256" key="2">
    <source>
        <dbReference type="ARBA" id="ARBA00022840"/>
    </source>
</evidence>
<feature type="domain" description="PAS" evidence="9">
    <location>
        <begin position="197"/>
        <end position="241"/>
    </location>
</feature>
<dbReference type="InterPro" id="IPR011006">
    <property type="entry name" value="CheY-like_superfamily"/>
</dbReference>
<dbReference type="Gene3D" id="3.40.50.2300">
    <property type="match status" value="1"/>
</dbReference>
<dbReference type="InterPro" id="IPR027417">
    <property type="entry name" value="P-loop_NTPase"/>
</dbReference>
<dbReference type="Pfam" id="PF02954">
    <property type="entry name" value="HTH_8"/>
    <property type="match status" value="1"/>
</dbReference>
<proteinExistence type="predicted"/>
<evidence type="ECO:0000256" key="4">
    <source>
        <dbReference type="ARBA" id="ARBA00023125"/>
    </source>
</evidence>
<dbReference type="GO" id="GO:0000160">
    <property type="term" value="P:phosphorelay signal transduction system"/>
    <property type="evidence" value="ECO:0007669"/>
    <property type="project" value="InterPro"/>
</dbReference>
<dbReference type="GO" id="GO:0006355">
    <property type="term" value="P:regulation of DNA-templated transcription"/>
    <property type="evidence" value="ECO:0007669"/>
    <property type="project" value="InterPro"/>
</dbReference>
<dbReference type="Pfam" id="PF00072">
    <property type="entry name" value="Response_reg"/>
    <property type="match status" value="1"/>
</dbReference>
<keyword evidence="4" id="KW-0238">DNA-binding</keyword>
<dbReference type="EMBL" id="WJJP01000413">
    <property type="protein sequence ID" value="MBD3325427.1"/>
    <property type="molecule type" value="Genomic_DNA"/>
</dbReference>
<dbReference type="InterPro" id="IPR000014">
    <property type="entry name" value="PAS"/>
</dbReference>
<sequence length="632" mass="71732">MNILLVEHDRLTVEPLQPHIRSLGYSVTACGDVETALAIYQHTFYALIVLALGLPETDGAAFCRRIRALPQGDQSRILVISGPEHLEDLQAAVDAGADDYLLRPVSPDLLHLRFIILARQVQRFTEHKCMEEEEVQTYHHHLERIVEARTAELKMSDEHLQQEISGRKRADQAVRTSEQQYRLLAENVADGIGIFQEGKLVFVNDALASILGYTAKQLIEMDFLDLVHAEYKAPFQERLEQHDHDLTTQDWHAVCVTGNTREVWIESRHRKIEWEGKPAILATVRDITARKLREKAIEQERAQLQRENIQLRTAIDDRARFGEIVGKSPLMQAVYAQIVTAAAVDANVLISGESGTGKELAARTIHQISHRKTHEFVPVNCGAIPENLFEREFFGHRKGAFTGAEKHTPGLFDLAHKGTLFLDEVGELIPAMQAKLLRVIETGEYTPVGDNRSKQVDVRLIAATNKNLETLVRQGGMRDDFFYRIYVLTITMPPLRDHQEDIPLLIEHFLQQHQSGKGEPPPPLPARIIETLSQRDWPGNVRELYNVLQRYLQDERLQFSNTRSMTPLERSGGGNPEVDLKGLSFREAVEAYEQRLIARALAQNSNNIAKTAATLDIPLRTLYRKIEKYQVL</sequence>